<organism evidence="1 2">
    <name type="scientific">Frankliniella fusca</name>
    <dbReference type="NCBI Taxonomy" id="407009"/>
    <lineage>
        <taxon>Eukaryota</taxon>
        <taxon>Metazoa</taxon>
        <taxon>Ecdysozoa</taxon>
        <taxon>Arthropoda</taxon>
        <taxon>Hexapoda</taxon>
        <taxon>Insecta</taxon>
        <taxon>Pterygota</taxon>
        <taxon>Neoptera</taxon>
        <taxon>Paraneoptera</taxon>
        <taxon>Thysanoptera</taxon>
        <taxon>Terebrantia</taxon>
        <taxon>Thripoidea</taxon>
        <taxon>Thripidae</taxon>
        <taxon>Frankliniella</taxon>
    </lineage>
</organism>
<dbReference type="Proteomes" id="UP001219518">
    <property type="component" value="Unassembled WGS sequence"/>
</dbReference>
<reference evidence="1" key="2">
    <citation type="journal article" date="2023" name="BMC Genomics">
        <title>Pest status, molecular evolution, and epigenetic factors derived from the genome assembly of Frankliniella fusca, a thysanopteran phytovirus vector.</title>
        <authorList>
            <person name="Catto M.A."/>
            <person name="Labadie P.E."/>
            <person name="Jacobson A.L."/>
            <person name="Kennedy G.G."/>
            <person name="Srinivasan R."/>
            <person name="Hunt B.G."/>
        </authorList>
    </citation>
    <scope>NUCLEOTIDE SEQUENCE</scope>
    <source>
        <strain evidence="1">PL_HMW_Pooled</strain>
    </source>
</reference>
<dbReference type="EMBL" id="JAHWGI010000886">
    <property type="protein sequence ID" value="KAK3918154.1"/>
    <property type="molecule type" value="Genomic_DNA"/>
</dbReference>
<evidence type="ECO:0000313" key="2">
    <source>
        <dbReference type="Proteomes" id="UP001219518"/>
    </source>
</evidence>
<keyword evidence="2" id="KW-1185">Reference proteome</keyword>
<proteinExistence type="predicted"/>
<dbReference type="AlphaFoldDB" id="A0AAE1LGS5"/>
<comment type="caution">
    <text evidence="1">The sequence shown here is derived from an EMBL/GenBank/DDBJ whole genome shotgun (WGS) entry which is preliminary data.</text>
</comment>
<protein>
    <submittedName>
        <fullName evidence="1">Teneurin-m</fullName>
    </submittedName>
</protein>
<sequence>MEVEPQSQDYLRRELCDNGLSPLKEECSSHCSTKHFSISQMTVSRVNPYAAEECVCNVKFKAEEMSLHHIKTEVKCEGVLSHGEDSQQ</sequence>
<evidence type="ECO:0000313" key="1">
    <source>
        <dbReference type="EMBL" id="KAK3918154.1"/>
    </source>
</evidence>
<gene>
    <name evidence="1" type="ORF">KUF71_007575</name>
</gene>
<reference evidence="1" key="1">
    <citation type="submission" date="2021-07" db="EMBL/GenBank/DDBJ databases">
        <authorList>
            <person name="Catto M.A."/>
            <person name="Jacobson A."/>
            <person name="Kennedy G."/>
            <person name="Labadie P."/>
            <person name="Hunt B.G."/>
            <person name="Srinivasan R."/>
        </authorList>
    </citation>
    <scope>NUCLEOTIDE SEQUENCE</scope>
    <source>
        <strain evidence="1">PL_HMW_Pooled</strain>
        <tissue evidence="1">Head</tissue>
    </source>
</reference>
<accession>A0AAE1LGS5</accession>
<name>A0AAE1LGS5_9NEOP</name>